<sequence>MFELIFHPEAQQEILDLDSPMQGKALAALDKLEAQGNQLRYPHTDIIQDELFELRAGKKDITRTFFAFAKGKKIYILRTFIKKTPMTPPAEIQLALKRLEELTDES</sequence>
<protein>
    <submittedName>
        <fullName evidence="1">Phage derived protein Gp49-like (DUF891) family protein</fullName>
    </submittedName>
</protein>
<gene>
    <name evidence="1" type="ORF">SCTVLC_0590</name>
</gene>
<dbReference type="InterPro" id="IPR009241">
    <property type="entry name" value="HigB-like"/>
</dbReference>
<accession>A0A068RAI6</accession>
<proteinExistence type="predicted"/>
<name>A0A068RAI6_9GAMM</name>
<dbReference type="RefSeq" id="WP_061769956.1">
    <property type="nucleotide sequence ID" value="NZ_FR904231.1"/>
</dbReference>
<dbReference type="Pfam" id="PF05973">
    <property type="entry name" value="Gp49"/>
    <property type="match status" value="1"/>
</dbReference>
<reference evidence="1" key="1">
    <citation type="submission" date="2013-06" db="EMBL/GenBank/DDBJ databases">
        <authorList>
            <person name="Mazano-Marin A."/>
        </authorList>
    </citation>
    <scope>NUCLEOTIDE SEQUENCE</scope>
    <source>
        <strain evidence="1">SCt-VLC</strain>
    </source>
</reference>
<organism evidence="1">
    <name type="scientific">Serratia symbiotica SCt-VLC</name>
    <dbReference type="NCBI Taxonomy" id="1347341"/>
    <lineage>
        <taxon>Bacteria</taxon>
        <taxon>Pseudomonadati</taxon>
        <taxon>Pseudomonadota</taxon>
        <taxon>Gammaproteobacteria</taxon>
        <taxon>Enterobacterales</taxon>
        <taxon>Yersiniaceae</taxon>
        <taxon>Serratia</taxon>
        <taxon>Serratia symbiotica</taxon>
    </lineage>
</organism>
<reference evidence="1" key="2">
    <citation type="journal article" date="2014" name="Genome Biol. Evol.">
        <title>Settling down: the genome of Serratia symbiotica from the aphid Cinara tujafilina zooms in on the process of accommodation to a cooperative intracellular life.</title>
        <authorList>
            <person name="Manzano-Marin A."/>
            <person name="Latorre A."/>
        </authorList>
    </citation>
    <scope>NUCLEOTIDE SEQUENCE</scope>
    <source>
        <strain evidence="1">SCt-VLC</strain>
    </source>
</reference>
<dbReference type="EMBL" id="FR904231">
    <property type="protein sequence ID" value="CDG47346.1"/>
    <property type="molecule type" value="Genomic_DNA"/>
</dbReference>
<dbReference type="AlphaFoldDB" id="A0A068RAI6"/>
<evidence type="ECO:0000313" key="1">
    <source>
        <dbReference type="EMBL" id="CDG47346.1"/>
    </source>
</evidence>
<dbReference type="OrthoDB" id="3233388at2"/>